<dbReference type="SUPFAM" id="SSF52047">
    <property type="entry name" value="RNI-like"/>
    <property type="match status" value="1"/>
</dbReference>
<sequence>MPRPKKARPIDASSEAVVLPPRRSRRIAGRPDATFDDIGVDVIAIIYGFLGPFDIMRSRLCKKLRKAAATTTVRPTNFTVNSVIKYNAMRAMATALPNLQQIEIGGLNGGHKYSDGDDPHEQENENDTPHAIDILSRFRNLRLLSLYIAPLNGRYPLLFQFPLLQKLDIYYCGNLKFDLEILAGLPVLEELYCNGNRSLTGNINSLRVLNDTLAKVTIRDCFEVQGNFMDLADFPRLKNVDLIETDVSGDIRDVGERDFLALESIILPKGVYGGIGYEFQRISDVPGIISTLYPIYKQRPILLKNSCAELSRGSPDWYHGVVRYDTPPFGIVFVAAGSRVGYQWETLHLFAACEVIWLDPEPDRESIDYEKYIEELKEIEQHGYFYHGFQQPPTEEEYHHFWAERRG</sequence>
<proteinExistence type="predicted"/>
<organism evidence="1 2">
    <name type="scientific">Skeletonema marinoi</name>
    <dbReference type="NCBI Taxonomy" id="267567"/>
    <lineage>
        <taxon>Eukaryota</taxon>
        <taxon>Sar</taxon>
        <taxon>Stramenopiles</taxon>
        <taxon>Ochrophyta</taxon>
        <taxon>Bacillariophyta</taxon>
        <taxon>Coscinodiscophyceae</taxon>
        <taxon>Thalassiosirophycidae</taxon>
        <taxon>Thalassiosirales</taxon>
        <taxon>Skeletonemataceae</taxon>
        <taxon>Skeletonema</taxon>
        <taxon>Skeletonema marinoi-dohrnii complex</taxon>
    </lineage>
</organism>
<dbReference type="InterPro" id="IPR032675">
    <property type="entry name" value="LRR_dom_sf"/>
</dbReference>
<protein>
    <submittedName>
        <fullName evidence="1">Uncharacterized protein</fullName>
    </submittedName>
</protein>
<evidence type="ECO:0000313" key="1">
    <source>
        <dbReference type="EMBL" id="KAK1734488.1"/>
    </source>
</evidence>
<dbReference type="AlphaFoldDB" id="A0AAD9D6B7"/>
<keyword evidence="2" id="KW-1185">Reference proteome</keyword>
<evidence type="ECO:0000313" key="2">
    <source>
        <dbReference type="Proteomes" id="UP001224775"/>
    </source>
</evidence>
<name>A0AAD9D6B7_9STRA</name>
<accession>A0AAD9D6B7</accession>
<dbReference type="Proteomes" id="UP001224775">
    <property type="component" value="Unassembled WGS sequence"/>
</dbReference>
<dbReference type="EMBL" id="JATAAI010000038">
    <property type="protein sequence ID" value="KAK1734488.1"/>
    <property type="molecule type" value="Genomic_DNA"/>
</dbReference>
<comment type="caution">
    <text evidence="1">The sequence shown here is derived from an EMBL/GenBank/DDBJ whole genome shotgun (WGS) entry which is preliminary data.</text>
</comment>
<dbReference type="Gene3D" id="3.80.10.10">
    <property type="entry name" value="Ribonuclease Inhibitor"/>
    <property type="match status" value="1"/>
</dbReference>
<reference evidence="1" key="1">
    <citation type="submission" date="2023-06" db="EMBL/GenBank/DDBJ databases">
        <title>Survivors Of The Sea: Transcriptome response of Skeletonema marinoi to long-term dormancy.</title>
        <authorList>
            <person name="Pinder M.I.M."/>
            <person name="Kourtchenko O."/>
            <person name="Robertson E.K."/>
            <person name="Larsson T."/>
            <person name="Maumus F."/>
            <person name="Osuna-Cruz C.M."/>
            <person name="Vancaester E."/>
            <person name="Stenow R."/>
            <person name="Vandepoele K."/>
            <person name="Ploug H."/>
            <person name="Bruchert V."/>
            <person name="Godhe A."/>
            <person name="Topel M."/>
        </authorList>
    </citation>
    <scope>NUCLEOTIDE SEQUENCE</scope>
    <source>
        <strain evidence="1">R05AC</strain>
    </source>
</reference>
<gene>
    <name evidence="1" type="ORF">QTG54_014736</name>
</gene>